<organism evidence="1 2">
    <name type="scientific">Funiculus sociatus GB2-A5</name>
    <dbReference type="NCBI Taxonomy" id="2933946"/>
    <lineage>
        <taxon>Bacteria</taxon>
        <taxon>Bacillati</taxon>
        <taxon>Cyanobacteriota</taxon>
        <taxon>Cyanophyceae</taxon>
        <taxon>Coleofasciculales</taxon>
        <taxon>Coleofasciculaceae</taxon>
        <taxon>Funiculus</taxon>
    </lineage>
</organism>
<dbReference type="Proteomes" id="UP001442494">
    <property type="component" value="Unassembled WGS sequence"/>
</dbReference>
<dbReference type="RefSeq" id="WP_190421145.1">
    <property type="nucleotide sequence ID" value="NZ_JAMPKK010000077.1"/>
</dbReference>
<dbReference type="EMBL" id="JAMPKK010000077">
    <property type="protein sequence ID" value="MEP0867566.1"/>
    <property type="molecule type" value="Genomic_DNA"/>
</dbReference>
<accession>A0ABV0JVS8</accession>
<dbReference type="NCBIfam" id="NF038191">
    <property type="entry name" value="V_Cas12k"/>
    <property type="match status" value="1"/>
</dbReference>
<proteinExistence type="predicted"/>
<protein>
    <submittedName>
        <fullName evidence="1">Type V CRISPR-associated protein Cas12k</fullName>
    </submittedName>
</protein>
<dbReference type="InterPro" id="IPR049868">
    <property type="entry name" value="V_Cas12k"/>
</dbReference>
<name>A0ABV0JVS8_9CYAN</name>
<sequence>MSIITVQCQLKATEDSLRHLWSLMAEKNTLLVNELLKQINTHPDLDNWLQEGNITVGVIEGLCKNLRAESRFQDMPGRFANAAENLVKYIYKSWFALQEKRRFRLQRKQRWLDMLRSDLELQGKSILIRLDTRNQKNLR</sequence>
<evidence type="ECO:0000313" key="2">
    <source>
        <dbReference type="Proteomes" id="UP001442494"/>
    </source>
</evidence>
<comment type="caution">
    <text evidence="1">The sequence shown here is derived from an EMBL/GenBank/DDBJ whole genome shotgun (WGS) entry which is preliminary data.</text>
</comment>
<reference evidence="1 2" key="1">
    <citation type="submission" date="2022-04" db="EMBL/GenBank/DDBJ databases">
        <title>Positive selection, recombination, and allopatry shape intraspecific diversity of widespread and dominant cyanobacteria.</title>
        <authorList>
            <person name="Wei J."/>
            <person name="Shu W."/>
            <person name="Hu C."/>
        </authorList>
    </citation>
    <scope>NUCLEOTIDE SEQUENCE [LARGE SCALE GENOMIC DNA]</scope>
    <source>
        <strain evidence="1 2">GB2-A5</strain>
    </source>
</reference>
<evidence type="ECO:0000313" key="1">
    <source>
        <dbReference type="EMBL" id="MEP0867566.1"/>
    </source>
</evidence>
<gene>
    <name evidence="1" type="primary">cas12k</name>
    <name evidence="1" type="ORF">NDI37_24265</name>
</gene>
<keyword evidence="2" id="KW-1185">Reference proteome</keyword>